<protein>
    <recommendedName>
        <fullName evidence="3">F-box domain-containing protein</fullName>
    </recommendedName>
</protein>
<evidence type="ECO:0000313" key="2">
    <source>
        <dbReference type="Proteomes" id="UP000467700"/>
    </source>
</evidence>
<dbReference type="OrthoDB" id="3030848at2759"/>
<reference evidence="1 2" key="1">
    <citation type="submission" date="2020-01" db="EMBL/GenBank/DDBJ databases">
        <authorList>
            <person name="Gupta K D."/>
        </authorList>
    </citation>
    <scope>NUCLEOTIDE SEQUENCE [LARGE SCALE GENOMIC DNA]</scope>
</reference>
<keyword evidence="2" id="KW-1185">Reference proteome</keyword>
<organism evidence="1 2">
    <name type="scientific">Cyclocybe aegerita</name>
    <name type="common">Black poplar mushroom</name>
    <name type="synonym">Agrocybe aegerita</name>
    <dbReference type="NCBI Taxonomy" id="1973307"/>
    <lineage>
        <taxon>Eukaryota</taxon>
        <taxon>Fungi</taxon>
        <taxon>Dikarya</taxon>
        <taxon>Basidiomycota</taxon>
        <taxon>Agaricomycotina</taxon>
        <taxon>Agaricomycetes</taxon>
        <taxon>Agaricomycetidae</taxon>
        <taxon>Agaricales</taxon>
        <taxon>Agaricineae</taxon>
        <taxon>Bolbitiaceae</taxon>
        <taxon>Cyclocybe</taxon>
    </lineage>
</organism>
<evidence type="ECO:0000313" key="1">
    <source>
        <dbReference type="EMBL" id="CAA7262838.1"/>
    </source>
</evidence>
<dbReference type="Proteomes" id="UP000467700">
    <property type="component" value="Unassembled WGS sequence"/>
</dbReference>
<dbReference type="PANTHER" id="PTHR42057">
    <property type="entry name" value="F-BOX DOMAIN PROTEIN (AFU_ORTHOLOGUE AFUA_4G00200)"/>
    <property type="match status" value="1"/>
</dbReference>
<evidence type="ECO:0008006" key="3">
    <source>
        <dbReference type="Google" id="ProtNLM"/>
    </source>
</evidence>
<gene>
    <name evidence="1" type="ORF">AAE3_LOCUS5060</name>
</gene>
<proteinExistence type="predicted"/>
<sequence length="415" mass="46804">MPIAVFPQRVPSELLNSILDDLESKSDLLALRTTCKVLHGVTTPRSFRVLDISRKKGGADAAISIFGVSELAQYVEEIILQASHGEYLIDATSDGGRSNFAEAPTSQEEEGDTVEDTASIFGHLSKLPNLRSLRLLFPNQYEDAEEYNEDEVPESEARKLQLEIIQAVATVTPVPSLKNFEIYNLVCLPIEINNSPGFKNFLKGLESVYVQVVLTSEESFYYYERLLDFYERDIPVFAQAPQETLTSLTLSSNVLNPGPVLESFWKETTMPNLHDLHFVRFAFHHNIMNPAPVDPTCLEWLVLRHAATLQSLKFTGCTIDMGQTVQGTWNVRSWNQVLKAFREKLTGLKEFILDPLPGRNEADPEEYNGYSWLLIESGYIQLFDVDDDRLPPLDADLAAYEELQQNIRKRLAVAA</sequence>
<dbReference type="EMBL" id="CACVBS010000037">
    <property type="protein sequence ID" value="CAA7262838.1"/>
    <property type="molecule type" value="Genomic_DNA"/>
</dbReference>
<name>A0A8S0WZN5_CYCAE</name>
<dbReference type="PANTHER" id="PTHR42057:SF2">
    <property type="entry name" value="F-BOX DOMAIN PROTEIN (AFU_ORTHOLOGUE AFUA_4G00200)-RELATED"/>
    <property type="match status" value="1"/>
</dbReference>
<accession>A0A8S0WZN5</accession>
<comment type="caution">
    <text evidence="1">The sequence shown here is derived from an EMBL/GenBank/DDBJ whole genome shotgun (WGS) entry which is preliminary data.</text>
</comment>
<dbReference type="AlphaFoldDB" id="A0A8S0WZN5"/>